<dbReference type="KEGG" id="dfc:DFI_19230"/>
<keyword evidence="3" id="KW-1185">Reference proteome</keyword>
<keyword evidence="1" id="KW-0812">Transmembrane</keyword>
<protein>
    <submittedName>
        <fullName evidence="2">Uncharacterized protein</fullName>
    </submittedName>
</protein>
<dbReference type="EMBL" id="CP021084">
    <property type="protein sequence ID" value="ASN83332.1"/>
    <property type="molecule type" value="Genomic_DNA"/>
</dbReference>
<dbReference type="RefSeq" id="WP_027462771.1">
    <property type="nucleotide sequence ID" value="NZ_CP021084.1"/>
</dbReference>
<organism evidence="2 3">
    <name type="scientific">Deinococcus ficus</name>
    <dbReference type="NCBI Taxonomy" id="317577"/>
    <lineage>
        <taxon>Bacteria</taxon>
        <taxon>Thermotogati</taxon>
        <taxon>Deinococcota</taxon>
        <taxon>Deinococci</taxon>
        <taxon>Deinococcales</taxon>
        <taxon>Deinococcaceae</taxon>
        <taxon>Deinococcus</taxon>
    </lineage>
</organism>
<keyword evidence="1" id="KW-1133">Transmembrane helix</keyword>
<gene>
    <name evidence="2" type="ORF">DFI_19230</name>
</gene>
<geneLocation type="plasmid" evidence="3">
    <name>pdfi3</name>
</geneLocation>
<evidence type="ECO:0000313" key="2">
    <source>
        <dbReference type="EMBL" id="ASN83332.1"/>
    </source>
</evidence>
<accession>A0A221T359</accession>
<keyword evidence="1" id="KW-0472">Membrane</keyword>
<evidence type="ECO:0000313" key="3">
    <source>
        <dbReference type="Proteomes" id="UP000259030"/>
    </source>
</evidence>
<name>A0A221T359_9DEIO</name>
<sequence>MSSVQRAVIVLGVLAALAVTFVWPPKIVHTTTGARLTLAACVADYSDRAQGLKDCGTLATVDGGLLAVYLVVIAAATAALYFVMRGVDRPAA</sequence>
<proteinExistence type="predicted"/>
<evidence type="ECO:0000256" key="1">
    <source>
        <dbReference type="SAM" id="Phobius"/>
    </source>
</evidence>
<reference evidence="2 3" key="1">
    <citation type="submission" date="2017-05" db="EMBL/GenBank/DDBJ databases">
        <title>The complete genome sequence of Deinococcus ficus isolated from the rhizosphere of the Ficus religiosa L. in Taiwan.</title>
        <authorList>
            <person name="Wu K.-M."/>
            <person name="Liao T.-L."/>
            <person name="Liu Y.-M."/>
            <person name="Young C.-C."/>
            <person name="Tsai S.-F."/>
        </authorList>
    </citation>
    <scope>NUCLEOTIDE SEQUENCE [LARGE SCALE GENOMIC DNA]</scope>
    <source>
        <strain evidence="2 3">CC-FR2-10</strain>
        <plasmid evidence="3">pdfi3</plasmid>
    </source>
</reference>
<keyword evidence="2" id="KW-0614">Plasmid</keyword>
<feature type="transmembrane region" description="Helical" evidence="1">
    <location>
        <begin position="63"/>
        <end position="83"/>
    </location>
</feature>
<dbReference type="Proteomes" id="UP000259030">
    <property type="component" value="Plasmid pDFI3"/>
</dbReference>
<dbReference type="AlphaFoldDB" id="A0A221T359"/>